<reference evidence="2" key="3">
    <citation type="submission" date="2025-09" db="UniProtKB">
        <authorList>
            <consortium name="Ensembl"/>
        </authorList>
    </citation>
    <scope>IDENTIFICATION</scope>
</reference>
<feature type="transmembrane region" description="Helical" evidence="1">
    <location>
        <begin position="90"/>
        <end position="107"/>
    </location>
</feature>
<feature type="transmembrane region" description="Helical" evidence="1">
    <location>
        <begin position="195"/>
        <end position="216"/>
    </location>
</feature>
<dbReference type="RefSeq" id="XP_007568060.1">
    <property type="nucleotide sequence ID" value="XM_007567998.2"/>
</dbReference>
<dbReference type="GeneTree" id="ENSGT01110000267729"/>
<dbReference type="AlphaFoldDB" id="A0A087YGG8"/>
<sequence>MMSFPRIGLNYPYEDFEVYPEYLDVMIWINIHVCLPFTFLVIALCCTVRLDHIPATYYVNLLVSNLIQIITLIVYMYIDRYGPYRLSVDFISYSCSGMASFSFRMIFALERFLYISKPQCHFIRQCKGFVAVSVCGWIFSGVLVFLLITFSRDLLQLCLLLLAAVVTTILVAVTLKSLCAASSMPVREKCRNIGILVLMLVNYIVTIFPTGAYFIYIRSYLNQYGYGYYRRMESSLITNIIFTLSLHCPVMDLILFAFMSKGPFMKLLMRLCCCSKETAAANDSSSSSV</sequence>
<dbReference type="Ensembl" id="ENSPFOT00000017143.1">
    <property type="protein sequence ID" value="ENSPFOP00000017121.1"/>
    <property type="gene ID" value="ENSPFOG00000017061.1"/>
</dbReference>
<dbReference type="EMBL" id="AYCK01012218">
    <property type="status" value="NOT_ANNOTATED_CDS"/>
    <property type="molecule type" value="Genomic_DNA"/>
</dbReference>
<organism evidence="2 3">
    <name type="scientific">Poecilia formosa</name>
    <name type="common">Amazon molly</name>
    <name type="synonym">Limia formosa</name>
    <dbReference type="NCBI Taxonomy" id="48698"/>
    <lineage>
        <taxon>Eukaryota</taxon>
        <taxon>Metazoa</taxon>
        <taxon>Chordata</taxon>
        <taxon>Craniata</taxon>
        <taxon>Vertebrata</taxon>
        <taxon>Euteleostomi</taxon>
        <taxon>Actinopterygii</taxon>
        <taxon>Neopterygii</taxon>
        <taxon>Teleostei</taxon>
        <taxon>Neoteleostei</taxon>
        <taxon>Acanthomorphata</taxon>
        <taxon>Ovalentaria</taxon>
        <taxon>Atherinomorphae</taxon>
        <taxon>Cyprinodontiformes</taxon>
        <taxon>Poeciliidae</taxon>
        <taxon>Poeciliinae</taxon>
        <taxon>Poecilia</taxon>
    </lineage>
</organism>
<feature type="transmembrane region" description="Helical" evidence="1">
    <location>
        <begin position="236"/>
        <end position="259"/>
    </location>
</feature>
<keyword evidence="3" id="KW-1185">Reference proteome</keyword>
<keyword evidence="1" id="KW-0472">Membrane</keyword>
<evidence type="ECO:0000313" key="3">
    <source>
        <dbReference type="Proteomes" id="UP000028760"/>
    </source>
</evidence>
<protein>
    <submittedName>
        <fullName evidence="2">Uncharacterized LOC103148987</fullName>
    </submittedName>
</protein>
<feature type="transmembrane region" description="Helical" evidence="1">
    <location>
        <begin position="128"/>
        <end position="148"/>
    </location>
</feature>
<evidence type="ECO:0000313" key="2">
    <source>
        <dbReference type="Ensembl" id="ENSPFOP00000017121.1"/>
    </source>
</evidence>
<name>A0A087YGG8_POEFO</name>
<dbReference type="GeneID" id="103148987"/>
<dbReference type="Proteomes" id="UP000028760">
    <property type="component" value="Unassembled WGS sequence"/>
</dbReference>
<reference evidence="3" key="1">
    <citation type="submission" date="2013-10" db="EMBL/GenBank/DDBJ databases">
        <authorList>
            <person name="Schartl M."/>
            <person name="Warren W."/>
        </authorList>
    </citation>
    <scope>NUCLEOTIDE SEQUENCE [LARGE SCALE GENOMIC DNA]</scope>
    <source>
        <strain evidence="3">female</strain>
    </source>
</reference>
<dbReference type="OMA" id="VMIWINI"/>
<keyword evidence="1" id="KW-0812">Transmembrane</keyword>
<accession>A0A087YGG8</accession>
<dbReference type="KEGG" id="pfor:103148987"/>
<dbReference type="SUPFAM" id="SSF81321">
    <property type="entry name" value="Family A G protein-coupled receptor-like"/>
    <property type="match status" value="1"/>
</dbReference>
<evidence type="ECO:0000256" key="1">
    <source>
        <dbReference type="SAM" id="Phobius"/>
    </source>
</evidence>
<keyword evidence="1" id="KW-1133">Transmembrane helix</keyword>
<reference evidence="2" key="2">
    <citation type="submission" date="2025-08" db="UniProtKB">
        <authorList>
            <consortium name="Ensembl"/>
        </authorList>
    </citation>
    <scope>IDENTIFICATION</scope>
</reference>
<feature type="transmembrane region" description="Helical" evidence="1">
    <location>
        <begin position="154"/>
        <end position="175"/>
    </location>
</feature>
<proteinExistence type="predicted"/>
<feature type="transmembrane region" description="Helical" evidence="1">
    <location>
        <begin position="57"/>
        <end position="78"/>
    </location>
</feature>
<dbReference type="RefSeq" id="XP_016535109.1">
    <property type="nucleotide sequence ID" value="XM_016679623.1"/>
</dbReference>
<feature type="transmembrane region" description="Helical" evidence="1">
    <location>
        <begin position="25"/>
        <end position="45"/>
    </location>
</feature>